<keyword evidence="3" id="KW-1185">Reference proteome</keyword>
<dbReference type="Proteomes" id="UP001055057">
    <property type="component" value="Unassembled WGS sequence"/>
</dbReference>
<reference evidence="2" key="1">
    <citation type="journal article" date="2021" name="Front. Microbiol.">
        <title>Comprehensive Comparative Genomics and Phenotyping of Methylobacterium Species.</title>
        <authorList>
            <person name="Alessa O."/>
            <person name="Ogura Y."/>
            <person name="Fujitani Y."/>
            <person name="Takami H."/>
            <person name="Hayashi T."/>
            <person name="Sahin N."/>
            <person name="Tani A."/>
        </authorList>
    </citation>
    <scope>NUCLEOTIDE SEQUENCE</scope>
    <source>
        <strain evidence="2">DSM 23632</strain>
    </source>
</reference>
<evidence type="ECO:0000313" key="2">
    <source>
        <dbReference type="EMBL" id="GJE60397.1"/>
    </source>
</evidence>
<reference evidence="2" key="2">
    <citation type="submission" date="2021-08" db="EMBL/GenBank/DDBJ databases">
        <authorList>
            <person name="Tani A."/>
            <person name="Ola A."/>
            <person name="Ogura Y."/>
            <person name="Katsura K."/>
            <person name="Hayashi T."/>
        </authorList>
    </citation>
    <scope>NUCLEOTIDE SEQUENCE</scope>
    <source>
        <strain evidence="2">DSM 23632</strain>
    </source>
</reference>
<comment type="caution">
    <text evidence="2">The sequence shown here is derived from an EMBL/GenBank/DDBJ whole genome shotgun (WGS) entry which is preliminary data.</text>
</comment>
<organism evidence="2 3">
    <name type="scientific">Methylobacterium trifolii</name>
    <dbReference type="NCBI Taxonomy" id="1003092"/>
    <lineage>
        <taxon>Bacteria</taxon>
        <taxon>Pseudomonadati</taxon>
        <taxon>Pseudomonadota</taxon>
        <taxon>Alphaproteobacteria</taxon>
        <taxon>Hyphomicrobiales</taxon>
        <taxon>Methylobacteriaceae</taxon>
        <taxon>Methylobacterium</taxon>
    </lineage>
</organism>
<sequence length="169" mass="17035">MKTVNFFALGSARTSRRTVRNGFFAVPSGSAAASRVGSIPVTASTATRKAISETAPDTATSRICEKGSRKWPASGAVIAKPAIIITQTMVAAAPRRSGATPVASSTSSEVPAAPAPMPTVRKESTASASPAAGCVAVSAVAAAAPKPPRHRAAIPPTIHGVRRPPTSEP</sequence>
<dbReference type="EMBL" id="BPRB01000131">
    <property type="protein sequence ID" value="GJE60397.1"/>
    <property type="molecule type" value="Genomic_DNA"/>
</dbReference>
<evidence type="ECO:0000313" key="3">
    <source>
        <dbReference type="Proteomes" id="UP001055057"/>
    </source>
</evidence>
<feature type="compositionally biased region" description="Low complexity" evidence="1">
    <location>
        <begin position="126"/>
        <end position="144"/>
    </location>
</feature>
<feature type="region of interest" description="Disordered" evidence="1">
    <location>
        <begin position="94"/>
        <end position="169"/>
    </location>
</feature>
<proteinExistence type="predicted"/>
<name>A0ABQ4U214_9HYPH</name>
<protein>
    <submittedName>
        <fullName evidence="2">Uncharacterized protein</fullName>
    </submittedName>
</protein>
<gene>
    <name evidence="2" type="ORF">MPOCJGCO_2509</name>
</gene>
<accession>A0ABQ4U214</accession>
<evidence type="ECO:0000256" key="1">
    <source>
        <dbReference type="SAM" id="MobiDB-lite"/>
    </source>
</evidence>